<evidence type="ECO:0000313" key="1">
    <source>
        <dbReference type="EMBL" id="MPC68619.1"/>
    </source>
</evidence>
<organism evidence="1 2">
    <name type="scientific">Portunus trituberculatus</name>
    <name type="common">Swimming crab</name>
    <name type="synonym">Neptunus trituberculatus</name>
    <dbReference type="NCBI Taxonomy" id="210409"/>
    <lineage>
        <taxon>Eukaryota</taxon>
        <taxon>Metazoa</taxon>
        <taxon>Ecdysozoa</taxon>
        <taxon>Arthropoda</taxon>
        <taxon>Crustacea</taxon>
        <taxon>Multicrustacea</taxon>
        <taxon>Malacostraca</taxon>
        <taxon>Eumalacostraca</taxon>
        <taxon>Eucarida</taxon>
        <taxon>Decapoda</taxon>
        <taxon>Pleocyemata</taxon>
        <taxon>Brachyura</taxon>
        <taxon>Eubrachyura</taxon>
        <taxon>Portunoidea</taxon>
        <taxon>Portunidae</taxon>
        <taxon>Portuninae</taxon>
        <taxon>Portunus</taxon>
    </lineage>
</organism>
<accession>A0A5B7HFY7</accession>
<dbReference type="Proteomes" id="UP000324222">
    <property type="component" value="Unassembled WGS sequence"/>
</dbReference>
<protein>
    <submittedName>
        <fullName evidence="1">Uncharacterized protein</fullName>
    </submittedName>
</protein>
<dbReference type="AlphaFoldDB" id="A0A5B7HFY7"/>
<keyword evidence="2" id="KW-1185">Reference proteome</keyword>
<proteinExistence type="predicted"/>
<gene>
    <name evidence="1" type="ORF">E2C01_062821</name>
</gene>
<dbReference type="EMBL" id="VSRR010028127">
    <property type="protein sequence ID" value="MPC68619.1"/>
    <property type="molecule type" value="Genomic_DNA"/>
</dbReference>
<name>A0A5B7HFY7_PORTR</name>
<evidence type="ECO:0000313" key="2">
    <source>
        <dbReference type="Proteomes" id="UP000324222"/>
    </source>
</evidence>
<reference evidence="1 2" key="1">
    <citation type="submission" date="2019-05" db="EMBL/GenBank/DDBJ databases">
        <title>Another draft genome of Portunus trituberculatus and its Hox gene families provides insights of decapod evolution.</title>
        <authorList>
            <person name="Jeong J.-H."/>
            <person name="Song I."/>
            <person name="Kim S."/>
            <person name="Choi T."/>
            <person name="Kim D."/>
            <person name="Ryu S."/>
            <person name="Kim W."/>
        </authorList>
    </citation>
    <scope>NUCLEOTIDE SEQUENCE [LARGE SCALE GENOMIC DNA]</scope>
    <source>
        <tissue evidence="1">Muscle</tissue>
    </source>
</reference>
<sequence>MSRLTFTFFPGTRRTLSPPRPASPRLVLFRLCTPHSVLNHPLPLCRSGSPPLSFFYRHGRLTKGYKKLGKEAA</sequence>
<comment type="caution">
    <text evidence="1">The sequence shown here is derived from an EMBL/GenBank/DDBJ whole genome shotgun (WGS) entry which is preliminary data.</text>
</comment>